<keyword evidence="1" id="KW-1133">Transmembrane helix</keyword>
<evidence type="ECO:0000256" key="1">
    <source>
        <dbReference type="SAM" id="Phobius"/>
    </source>
</evidence>
<organism evidence="2 3">
    <name type="scientific">Klebsiella michiganensis</name>
    <dbReference type="NCBI Taxonomy" id="1134687"/>
    <lineage>
        <taxon>Bacteria</taxon>
        <taxon>Pseudomonadati</taxon>
        <taxon>Pseudomonadota</taxon>
        <taxon>Gammaproteobacteria</taxon>
        <taxon>Enterobacterales</taxon>
        <taxon>Enterobacteriaceae</taxon>
        <taxon>Klebsiella/Raoultella group</taxon>
        <taxon>Klebsiella</taxon>
    </lineage>
</organism>
<evidence type="ECO:0008006" key="4">
    <source>
        <dbReference type="Google" id="ProtNLM"/>
    </source>
</evidence>
<keyword evidence="1" id="KW-0472">Membrane</keyword>
<evidence type="ECO:0000313" key="2">
    <source>
        <dbReference type="EMBL" id="EWF81375.1"/>
    </source>
</evidence>
<gene>
    <name evidence="2" type="ORF">L373_05565</name>
</gene>
<comment type="caution">
    <text evidence="2">The sequence shown here is derived from an EMBL/GenBank/DDBJ whole genome shotgun (WGS) entry which is preliminary data.</text>
</comment>
<accession>A0A7H5A2T1</accession>
<feature type="transmembrane region" description="Helical" evidence="1">
    <location>
        <begin position="31"/>
        <end position="51"/>
    </location>
</feature>
<reference evidence="2 3" key="1">
    <citation type="submission" date="2014-01" db="EMBL/GenBank/DDBJ databases">
        <title>The Genome Sequence of Klebsiella oxytoca MGH 27.</title>
        <authorList>
            <consortium name="The Broad Institute Genomics Platform"/>
            <consortium name="The Broad Institute Genome Sequencing Center for Infectious Disease"/>
            <person name="Murphy C."/>
            <person name="Cosimi L."/>
            <person name="Cerqueira G."/>
            <person name="Feldgarden M."/>
            <person name="Earl A."/>
            <person name="Hung D."/>
            <person name="Onderdonk A.B."/>
            <person name="Ferraro M.J."/>
            <person name="Hooper D."/>
            <person name="Dekker J."/>
            <person name="O'Brien T."/>
            <person name="Huang S."/>
            <person name="Quan V."/>
            <person name="Ernst C."/>
            <person name="Delaney M."/>
            <person name="DuBois A."/>
            <person name="Kim D.S."/>
            <person name="Young S.K."/>
            <person name="Zeng Q."/>
            <person name="Gargeya S."/>
            <person name="Fitzgerald M."/>
            <person name="Abouelleil A."/>
            <person name="Alvarado L."/>
            <person name="Berlin A.M."/>
            <person name="Chapman S.B."/>
            <person name="Gainer-Dewar J."/>
            <person name="Goldberg J."/>
            <person name="Gnerre S."/>
            <person name="Griggs A."/>
            <person name="Gujja S."/>
            <person name="Hansen M."/>
            <person name="Howarth C."/>
            <person name="Imamovic A."/>
            <person name="Ireland A."/>
            <person name="Larimer J."/>
            <person name="McCowan C."/>
            <person name="Murphy C."/>
            <person name="Pearson M."/>
            <person name="Poon T.W."/>
            <person name="Priest M."/>
            <person name="Roberts A."/>
            <person name="Saif S."/>
            <person name="Shea T."/>
            <person name="Sykes S."/>
            <person name="Wortman J."/>
            <person name="Nusbaum C."/>
            <person name="Birren B."/>
        </authorList>
    </citation>
    <scope>NUCLEOTIDE SEQUENCE [LARGE SCALE GENOMIC DNA]</scope>
    <source>
        <strain evidence="2 3">MGH 27</strain>
    </source>
</reference>
<keyword evidence="1" id="KW-0812">Transmembrane</keyword>
<evidence type="ECO:0000313" key="3">
    <source>
        <dbReference type="Proteomes" id="UP000020202"/>
    </source>
</evidence>
<name>A0A7H5A2T1_9ENTR</name>
<sequence>MKKTLFWLLVLVLSPIAVLVVITPMDSQKQYIFGLLSIAILFVMGFSKIAAFPSSWW</sequence>
<dbReference type="EMBL" id="JCNZ01000017">
    <property type="protein sequence ID" value="EWF81375.1"/>
    <property type="molecule type" value="Genomic_DNA"/>
</dbReference>
<dbReference type="AlphaFoldDB" id="A0A7H5A2T1"/>
<protein>
    <recommendedName>
        <fullName evidence="4">Cellulose synthase catalytic subunit</fullName>
    </recommendedName>
</protein>
<proteinExistence type="predicted"/>
<feature type="transmembrane region" description="Helical" evidence="1">
    <location>
        <begin position="6"/>
        <end position="24"/>
    </location>
</feature>
<dbReference type="Proteomes" id="UP000020202">
    <property type="component" value="Unassembled WGS sequence"/>
</dbReference>